<dbReference type="STRING" id="1859457.BET10_20640"/>
<dbReference type="Pfam" id="PF13369">
    <property type="entry name" value="Transglut_core2"/>
    <property type="match status" value="1"/>
</dbReference>
<name>A0A1S1MSK7_9GAMM</name>
<evidence type="ECO:0000256" key="1">
    <source>
        <dbReference type="ARBA" id="ARBA00007100"/>
    </source>
</evidence>
<keyword evidence="4" id="KW-1185">Reference proteome</keyword>
<dbReference type="AlphaFoldDB" id="A0A1S1MSK7"/>
<feature type="domain" description="Protein SirB1 N-terminal" evidence="2">
    <location>
        <begin position="46"/>
        <end position="151"/>
    </location>
</feature>
<proteinExistence type="inferred from homology"/>
<comment type="caution">
    <text evidence="3">The sequence shown here is derived from an EMBL/GenBank/DDBJ whole genome shotgun (WGS) entry which is preliminary data.</text>
</comment>
<evidence type="ECO:0000259" key="2">
    <source>
        <dbReference type="Pfam" id="PF13369"/>
    </source>
</evidence>
<comment type="similarity">
    <text evidence="1">Belongs to the UPF0162 family.</text>
</comment>
<dbReference type="RefSeq" id="WP_070987300.1">
    <property type="nucleotide sequence ID" value="NZ_MKJU01000032.1"/>
</dbReference>
<evidence type="ECO:0000313" key="3">
    <source>
        <dbReference type="EMBL" id="OHU87344.1"/>
    </source>
</evidence>
<dbReference type="Proteomes" id="UP000179786">
    <property type="component" value="Unassembled WGS sequence"/>
</dbReference>
<protein>
    <submittedName>
        <fullName evidence="3">Transcriptional regulator</fullName>
    </submittedName>
</protein>
<dbReference type="Pfam" id="PF13371">
    <property type="entry name" value="TPR_9"/>
    <property type="match status" value="1"/>
</dbReference>
<organism evidence="3 4">
    <name type="scientific">Pseudoalteromonas amylolytica</name>
    <dbReference type="NCBI Taxonomy" id="1859457"/>
    <lineage>
        <taxon>Bacteria</taxon>
        <taxon>Pseudomonadati</taxon>
        <taxon>Pseudomonadota</taxon>
        <taxon>Gammaproteobacteria</taxon>
        <taxon>Alteromonadales</taxon>
        <taxon>Pseudoalteromonadaceae</taxon>
        <taxon>Pseudoalteromonas</taxon>
    </lineage>
</organism>
<dbReference type="InterPro" id="IPR032698">
    <property type="entry name" value="SirB1_N"/>
</dbReference>
<dbReference type="EMBL" id="MKJU01000032">
    <property type="protein sequence ID" value="OHU87344.1"/>
    <property type="molecule type" value="Genomic_DNA"/>
</dbReference>
<sequence>MTDIWFEEQDGSTDYIPQDPLFRCIKAERHWDAQAKLETSFCQLSELELLVEKICVQYPHPHERLDKLLDAFYTVWLFSGSDQNIPEYTLNSVCYVLNMRSGSPTALAMILSHLLQRAEFDANLALSQGEVVVHVAMSNEEGYLVDPNSGQQNWYIVPENDADADKNEEPLELVMGDEAVKLYLAQQKWAFIAADKFSHALSCVELLMDLIGDDPYERRDRGYLLNQLNCPKMAKEDLQFFVDECPDDPTIEIIQHQIAELADHNNILH</sequence>
<gene>
    <name evidence="3" type="ORF">BET10_20640</name>
</gene>
<reference evidence="3 4" key="1">
    <citation type="submission" date="2016-09" db="EMBL/GenBank/DDBJ databases">
        <title>Pseudoalteromonas amylolytica sp. nov., isolated from the surface seawater.</title>
        <authorList>
            <person name="Wu Y.-H."/>
            <person name="Cheng H."/>
            <person name="Jin X.-B."/>
            <person name="Wang C.-S."/>
            <person name="Xu X.-W."/>
        </authorList>
    </citation>
    <scope>NUCLEOTIDE SEQUENCE [LARGE SCALE GENOMIC DNA]</scope>
    <source>
        <strain evidence="3 4">JW1</strain>
    </source>
</reference>
<evidence type="ECO:0000313" key="4">
    <source>
        <dbReference type="Proteomes" id="UP000179786"/>
    </source>
</evidence>
<dbReference type="OrthoDB" id="232498at2"/>
<accession>A0A1S1MSK7</accession>